<feature type="compositionally biased region" description="Basic residues" evidence="1">
    <location>
        <begin position="1"/>
        <end position="18"/>
    </location>
</feature>
<reference evidence="2 3" key="1">
    <citation type="submission" date="2016-11" db="EMBL/GenBank/DDBJ databases">
        <title>Whole genomes of Flavobacteriaceae.</title>
        <authorList>
            <person name="Stine C."/>
            <person name="Li C."/>
            <person name="Tadesse D."/>
        </authorList>
    </citation>
    <scope>NUCLEOTIDE SEQUENCE [LARGE SCALE GENOMIC DNA]</scope>
    <source>
        <strain evidence="2 3">CCUG 60112</strain>
    </source>
</reference>
<protein>
    <submittedName>
        <fullName evidence="2">Uncharacterized protein</fullName>
    </submittedName>
</protein>
<keyword evidence="3" id="KW-1185">Reference proteome</keyword>
<evidence type="ECO:0000313" key="2">
    <source>
        <dbReference type="EMBL" id="OXB05211.1"/>
    </source>
</evidence>
<proteinExistence type="predicted"/>
<comment type="caution">
    <text evidence="2">The sequence shown here is derived from an EMBL/GenBank/DDBJ whole genome shotgun (WGS) entry which is preliminary data.</text>
</comment>
<dbReference type="EMBL" id="MUHD01000029">
    <property type="protein sequence ID" value="OXB05211.1"/>
    <property type="molecule type" value="Genomic_DNA"/>
</dbReference>
<accession>A0ABX4CRK6</accession>
<evidence type="ECO:0000256" key="1">
    <source>
        <dbReference type="SAM" id="MobiDB-lite"/>
    </source>
</evidence>
<dbReference type="Proteomes" id="UP000198381">
    <property type="component" value="Unassembled WGS sequence"/>
</dbReference>
<gene>
    <name evidence="2" type="ORF">B0A81_16050</name>
</gene>
<feature type="region of interest" description="Disordered" evidence="1">
    <location>
        <begin position="1"/>
        <end position="24"/>
    </location>
</feature>
<evidence type="ECO:0000313" key="3">
    <source>
        <dbReference type="Proteomes" id="UP000198381"/>
    </source>
</evidence>
<name>A0ABX4CRK6_9FLAO</name>
<organism evidence="2 3">
    <name type="scientific">Flavobacterium plurextorum</name>
    <dbReference type="NCBI Taxonomy" id="1114867"/>
    <lineage>
        <taxon>Bacteria</taxon>
        <taxon>Pseudomonadati</taxon>
        <taxon>Bacteroidota</taxon>
        <taxon>Flavobacteriia</taxon>
        <taxon>Flavobacteriales</taxon>
        <taxon>Flavobacteriaceae</taxon>
        <taxon>Flavobacterium</taxon>
    </lineage>
</organism>
<sequence length="71" mass="8833">MQLKKKKRSRNKFSKRRERQNLVKPQKNTKFAKLNLYIALRTLCLYKKLDLQKNVEFFVLKYKQFQIRIQN</sequence>